<keyword evidence="7" id="KW-1185">Reference proteome</keyword>
<keyword evidence="6" id="KW-0326">Glycosidase</keyword>
<dbReference type="Gene3D" id="2.40.220.10">
    <property type="entry name" value="Intramolecular Trans-sialidase, Domain 3"/>
    <property type="match status" value="1"/>
</dbReference>
<proteinExistence type="inferred from homology"/>
<dbReference type="InterPro" id="IPR005546">
    <property type="entry name" value="Autotransporte_beta"/>
</dbReference>
<dbReference type="Gene3D" id="2.120.10.10">
    <property type="match status" value="1"/>
</dbReference>
<feature type="signal peptide" evidence="4">
    <location>
        <begin position="1"/>
        <end position="36"/>
    </location>
</feature>
<dbReference type="InterPro" id="IPR011040">
    <property type="entry name" value="Sialidase"/>
</dbReference>
<comment type="catalytic activity">
    <reaction evidence="1">
        <text>Hydrolysis of alpha-(2-&gt;3)-, alpha-(2-&gt;6)-, alpha-(2-&gt;8)- glycosidic linkages of terminal sialic acid residues in oligosaccharides, glycoproteins, glycolipids, colominic acid and synthetic substrates.</text>
        <dbReference type="EC" id="3.2.1.18"/>
    </reaction>
</comment>
<evidence type="ECO:0000256" key="1">
    <source>
        <dbReference type="ARBA" id="ARBA00000427"/>
    </source>
</evidence>
<name>A0A379CAB6_9PAST</name>
<accession>A0A379CAB6</accession>
<dbReference type="CDD" id="cd15482">
    <property type="entry name" value="Sialidase_non-viral"/>
    <property type="match status" value="1"/>
</dbReference>
<evidence type="ECO:0000313" key="6">
    <source>
        <dbReference type="EMBL" id="SUB58607.1"/>
    </source>
</evidence>
<dbReference type="InterPro" id="IPR023364">
    <property type="entry name" value="Trans_sialidase_dom3"/>
</dbReference>
<dbReference type="EC" id="3.2.1.18" evidence="3"/>
<dbReference type="SMART" id="SM00869">
    <property type="entry name" value="Autotransporter"/>
    <property type="match status" value="1"/>
</dbReference>
<dbReference type="AlphaFoldDB" id="A0A379CAB6"/>
<dbReference type="PANTHER" id="PTHR10628">
    <property type="entry name" value="SIALIDASE"/>
    <property type="match status" value="1"/>
</dbReference>
<dbReference type="GO" id="GO:0016020">
    <property type="term" value="C:membrane"/>
    <property type="evidence" value="ECO:0007669"/>
    <property type="project" value="TreeGrafter"/>
</dbReference>
<dbReference type="GO" id="GO:0005737">
    <property type="term" value="C:cytoplasm"/>
    <property type="evidence" value="ECO:0007669"/>
    <property type="project" value="TreeGrafter"/>
</dbReference>
<dbReference type="PROSITE" id="PS51208">
    <property type="entry name" value="AUTOTRANSPORTER"/>
    <property type="match status" value="1"/>
</dbReference>
<keyword evidence="6" id="KW-0378">Hydrolase</keyword>
<dbReference type="Gene3D" id="2.160.20.20">
    <property type="match status" value="1"/>
</dbReference>
<evidence type="ECO:0000313" key="7">
    <source>
        <dbReference type="Proteomes" id="UP000255417"/>
    </source>
</evidence>
<protein>
    <recommendedName>
        <fullName evidence="3">exo-alpha-sialidase</fullName>
        <ecNumber evidence="3">3.2.1.18</ecNumber>
    </recommendedName>
</protein>
<dbReference type="EMBL" id="UGTA01000001">
    <property type="protein sequence ID" value="SUB58607.1"/>
    <property type="molecule type" value="Genomic_DNA"/>
</dbReference>
<dbReference type="Pfam" id="PF03797">
    <property type="entry name" value="Autotransporter"/>
    <property type="match status" value="1"/>
</dbReference>
<dbReference type="GO" id="GO:0006689">
    <property type="term" value="P:ganglioside catabolic process"/>
    <property type="evidence" value="ECO:0007669"/>
    <property type="project" value="TreeGrafter"/>
</dbReference>
<dbReference type="GO" id="GO:0009313">
    <property type="term" value="P:oligosaccharide catabolic process"/>
    <property type="evidence" value="ECO:0007669"/>
    <property type="project" value="TreeGrafter"/>
</dbReference>
<gene>
    <name evidence="6" type="primary">nanA_1</name>
    <name evidence="6" type="ORF">NCTC12872_00571</name>
</gene>
<dbReference type="SUPFAM" id="SSF50939">
    <property type="entry name" value="Sialidases"/>
    <property type="match status" value="1"/>
</dbReference>
<dbReference type="InterPro" id="IPR012332">
    <property type="entry name" value="Autotransporter_pectin_lyase_C"/>
</dbReference>
<feature type="chain" id="PRO_5016970278" description="exo-alpha-sialidase" evidence="4">
    <location>
        <begin position="37"/>
        <end position="1120"/>
    </location>
</feature>
<evidence type="ECO:0000256" key="2">
    <source>
        <dbReference type="ARBA" id="ARBA00009348"/>
    </source>
</evidence>
<dbReference type="PANTHER" id="PTHR10628:SF30">
    <property type="entry name" value="EXO-ALPHA-SIALIDASE"/>
    <property type="match status" value="1"/>
</dbReference>
<dbReference type="Proteomes" id="UP000255417">
    <property type="component" value="Unassembled WGS sequence"/>
</dbReference>
<dbReference type="Gene3D" id="2.40.128.130">
    <property type="entry name" value="Autotransporter beta-domain"/>
    <property type="match status" value="1"/>
</dbReference>
<feature type="domain" description="Autotransporter" evidence="5">
    <location>
        <begin position="868"/>
        <end position="1120"/>
    </location>
</feature>
<sequence length="1120" mass="123820">MSKQHKKMNYKGNRSVLSLAISTALLSATISIPSFAQIQDEQFQAFGIERFDSQKLFHQSLTEQGSDNVPIWRIPSLLRTQNGTLIAAADKRFQHRGDWGDIDTAIRLSNDEGKTWSNIKTILDLPTANEGRSPLAPNNPVTWNAWGNRDHNGCGGYCNSAFLIDPVMLQDKNNGRVFLAVDMFSDGAGFFGIKESGAGTITTAGKTYPLLRHTNEEGIDERWTLRENGDVYNEKGEKTSYNVVVKGNPDIAFKDLGDITDTTSGQKIGNIYLSQSNPPILAVNTANIWLMHSDDEGKSWSSPVNISSQVKKDWMRFFGVGPGVGIQTKNGNLLIPIYYTNQHGKQSTAVIISEDGGQNWVLSESPNDHRWNDKSSMTLNSGNRGFELTESQMVELDSGDIKLFMRNSSGKTMMATSKDGGYTWSAPQQTPIDHGYSQLSIIKYSKKINGKEILIYSGQSISGSGGDPLRRDGKLLIGEVQPDGEIVWKPATLSKNIDSGEEGKSQNNAGYKNGFVYSSLAELGNGNIGLAYEPTVDYTTIKYQQIDLGDLFFKEGKIFADQRQQARHFTFNGAENLEKIGDGTAIKSGIGQAQGGITVSEGTLVLDQKANDQGESKAFTTVQLQNNAVLEIKGVQNIDNLEIKVDSDPMLKFTLDNNSPTMLNVNGDAKLVGEKLELAPPERDLIVPAPKPLYGKELISRYALMYPDDDWVKSQMAAWEAYDLAYEKALSDKIAEQDKQKQAFEKEQQTKLAKADNQVKVSVAVKGKLAREGLKLFSIKGTNSLNFKLVNNIESGLLMYELGKKLPQTQSRGVDKPADIVLQPAMETLSNGAKRLKVSADFGAFATSPIAMLNETDWLNGSFLSEVNASKSQRIFAKYLLNNTHYRTDLSFAKQGENYDSSSRGLMIGGVLATDIGRFGIAMSKTKMTVSPREKEAILNSFGMNINFAKNINQFAFDIDAGQHWYKGDIQNSATFKGKTTSLGTSIGYNLLQDDTFNVMPQLAFSFLQGKIKDVKTQKEVDIHYNKFNTFKTSLGLKAGMMVNHLELNGYMGYSWFKGNNATFRADSNRFGIGKLANQWQFGTQAIYHFNPKLSFGLELGYKSNHKDQTNVGANIRWLF</sequence>
<dbReference type="InterPro" id="IPR036709">
    <property type="entry name" value="Autotransporte_beta_dom_sf"/>
</dbReference>
<reference evidence="6 7" key="1">
    <citation type="submission" date="2018-06" db="EMBL/GenBank/DDBJ databases">
        <authorList>
            <consortium name="Pathogen Informatics"/>
            <person name="Doyle S."/>
        </authorList>
    </citation>
    <scope>NUCLEOTIDE SEQUENCE [LARGE SCALE GENOMIC DNA]</scope>
    <source>
        <strain evidence="6 7">NCTC12872</strain>
    </source>
</reference>
<dbReference type="InterPro" id="IPR026856">
    <property type="entry name" value="Sialidase_fam"/>
</dbReference>
<keyword evidence="4" id="KW-0732">Signal</keyword>
<evidence type="ECO:0000259" key="5">
    <source>
        <dbReference type="PROSITE" id="PS51208"/>
    </source>
</evidence>
<dbReference type="SUPFAM" id="SSF103515">
    <property type="entry name" value="Autotransporter"/>
    <property type="match status" value="1"/>
</dbReference>
<dbReference type="Pfam" id="PF13088">
    <property type="entry name" value="BNR_2"/>
    <property type="match status" value="1"/>
</dbReference>
<organism evidence="6 7">
    <name type="scientific">Phocoenobacter uteri</name>
    <dbReference type="NCBI Taxonomy" id="146806"/>
    <lineage>
        <taxon>Bacteria</taxon>
        <taxon>Pseudomonadati</taxon>
        <taxon>Pseudomonadota</taxon>
        <taxon>Gammaproteobacteria</taxon>
        <taxon>Pasteurellales</taxon>
        <taxon>Pasteurellaceae</taxon>
        <taxon>Phocoenobacter</taxon>
    </lineage>
</organism>
<dbReference type="InterPro" id="IPR036278">
    <property type="entry name" value="Sialidase_sf"/>
</dbReference>
<dbReference type="RefSeq" id="WP_172460351.1">
    <property type="nucleotide sequence ID" value="NZ_LWIF01000001.1"/>
</dbReference>
<evidence type="ECO:0000256" key="3">
    <source>
        <dbReference type="ARBA" id="ARBA00012733"/>
    </source>
</evidence>
<evidence type="ECO:0000256" key="4">
    <source>
        <dbReference type="SAM" id="SignalP"/>
    </source>
</evidence>
<dbReference type="GO" id="GO:0004308">
    <property type="term" value="F:exo-alpha-sialidase activity"/>
    <property type="evidence" value="ECO:0007669"/>
    <property type="project" value="UniProtKB-EC"/>
</dbReference>
<comment type="similarity">
    <text evidence="2">Belongs to the glycosyl hydrolase 33 family.</text>
</comment>